<name>A0ABU7E1B3_9TELE</name>
<dbReference type="Proteomes" id="UP001352852">
    <property type="component" value="Unassembled WGS sequence"/>
</dbReference>
<accession>A0ABU7E1B3</accession>
<reference evidence="1 2" key="1">
    <citation type="submission" date="2021-06" db="EMBL/GenBank/DDBJ databases">
        <authorList>
            <person name="Palmer J.M."/>
        </authorList>
    </citation>
    <scope>NUCLEOTIDE SEQUENCE [LARGE SCALE GENOMIC DNA]</scope>
    <source>
        <strain evidence="1 2">CL_MEX2019</strain>
        <tissue evidence="1">Muscle</tissue>
    </source>
</reference>
<evidence type="ECO:0000313" key="2">
    <source>
        <dbReference type="Proteomes" id="UP001352852"/>
    </source>
</evidence>
<evidence type="ECO:0000313" key="1">
    <source>
        <dbReference type="EMBL" id="MED6280835.1"/>
    </source>
</evidence>
<gene>
    <name evidence="1" type="ORF">CHARACLAT_015003</name>
</gene>
<proteinExistence type="predicted"/>
<comment type="caution">
    <text evidence="1">The sequence shown here is derived from an EMBL/GenBank/DDBJ whole genome shotgun (WGS) entry which is preliminary data.</text>
</comment>
<dbReference type="EMBL" id="JAHUTJ010042131">
    <property type="protein sequence ID" value="MED6280835.1"/>
    <property type="molecule type" value="Genomic_DNA"/>
</dbReference>
<sequence>MPFSYSRSGYPGIPLCSIILQLNLGGAKGFPCPKEYRVTPEGSRTPLGFSPSEISLENFKVRFPDQMSVPPHMTCFDQEEQLLYLDFSPNIRAPHRNAQADPIHCKEKA</sequence>
<organism evidence="1 2">
    <name type="scientific">Characodon lateralis</name>
    <dbReference type="NCBI Taxonomy" id="208331"/>
    <lineage>
        <taxon>Eukaryota</taxon>
        <taxon>Metazoa</taxon>
        <taxon>Chordata</taxon>
        <taxon>Craniata</taxon>
        <taxon>Vertebrata</taxon>
        <taxon>Euteleostomi</taxon>
        <taxon>Actinopterygii</taxon>
        <taxon>Neopterygii</taxon>
        <taxon>Teleostei</taxon>
        <taxon>Neoteleostei</taxon>
        <taxon>Acanthomorphata</taxon>
        <taxon>Ovalentaria</taxon>
        <taxon>Atherinomorphae</taxon>
        <taxon>Cyprinodontiformes</taxon>
        <taxon>Goodeidae</taxon>
        <taxon>Characodon</taxon>
    </lineage>
</organism>
<keyword evidence="2" id="KW-1185">Reference proteome</keyword>
<protein>
    <submittedName>
        <fullName evidence="1">Uncharacterized protein</fullName>
    </submittedName>
</protein>